<reference evidence="3 4" key="1">
    <citation type="journal article" date="2024" name="Nat. Commun.">
        <title>Phylogenomics reveals the evolutionary origins of lichenization in chlorophyte algae.</title>
        <authorList>
            <person name="Puginier C."/>
            <person name="Libourel C."/>
            <person name="Otte J."/>
            <person name="Skaloud P."/>
            <person name="Haon M."/>
            <person name="Grisel S."/>
            <person name="Petersen M."/>
            <person name="Berrin J.G."/>
            <person name="Delaux P.M."/>
            <person name="Dal Grande F."/>
            <person name="Keller J."/>
        </authorList>
    </citation>
    <scope>NUCLEOTIDE SEQUENCE [LARGE SCALE GENOMIC DNA]</scope>
    <source>
        <strain evidence="3 4">SAG 2145</strain>
    </source>
</reference>
<feature type="compositionally biased region" description="Polar residues" evidence="2">
    <location>
        <begin position="267"/>
        <end position="278"/>
    </location>
</feature>
<comment type="caution">
    <text evidence="3">The sequence shown here is derived from an EMBL/GenBank/DDBJ whole genome shotgun (WGS) entry which is preliminary data.</text>
</comment>
<evidence type="ECO:0000313" key="3">
    <source>
        <dbReference type="EMBL" id="KAK9845084.1"/>
    </source>
</evidence>
<organism evidence="3 4">
    <name type="scientific">Apatococcus lobatus</name>
    <dbReference type="NCBI Taxonomy" id="904363"/>
    <lineage>
        <taxon>Eukaryota</taxon>
        <taxon>Viridiplantae</taxon>
        <taxon>Chlorophyta</taxon>
        <taxon>core chlorophytes</taxon>
        <taxon>Trebouxiophyceae</taxon>
        <taxon>Chlorellales</taxon>
        <taxon>Chlorellaceae</taxon>
        <taxon>Apatococcus</taxon>
    </lineage>
</organism>
<dbReference type="AlphaFoldDB" id="A0AAW1SFL3"/>
<accession>A0AAW1SFL3</accession>
<name>A0AAW1SFL3_9CHLO</name>
<proteinExistence type="predicted"/>
<dbReference type="EMBL" id="JALJOS010000001">
    <property type="protein sequence ID" value="KAK9845084.1"/>
    <property type="molecule type" value="Genomic_DNA"/>
</dbReference>
<feature type="compositionally biased region" description="Polar residues" evidence="2">
    <location>
        <begin position="214"/>
        <end position="228"/>
    </location>
</feature>
<evidence type="ECO:0000313" key="4">
    <source>
        <dbReference type="Proteomes" id="UP001438707"/>
    </source>
</evidence>
<sequence>MPRCFQTARGNALQKTVLALPPSGQPLPLACNRWQAYTTLPSAKGRTDHVARRSQSDPVVTRSTQQVNNMALEGLLEDVLTAQEILKADLQQAQQAAADATAENRSICDALQSSFGEDRPGKKTPGCEQDPEGQAIIKRINNSTHNNQQTVQTLKPMTAQLETTQLEEGAALKEQQAAIKAAPLDSEMWQKAAGQVKERQKQLQQDLPCDAAEQSAQENPSPAGSSKANRVEGKQQLSSATGMGSLPAPPLQGSPDGKSRKRLAANTKASCQMASLPTSLPDGPDERKRSRPAHHA</sequence>
<feature type="region of interest" description="Disordered" evidence="2">
    <location>
        <begin position="191"/>
        <end position="296"/>
    </location>
</feature>
<gene>
    <name evidence="3" type="ORF">WJX74_010408</name>
</gene>
<evidence type="ECO:0000256" key="1">
    <source>
        <dbReference type="SAM" id="Coils"/>
    </source>
</evidence>
<dbReference type="Proteomes" id="UP001438707">
    <property type="component" value="Unassembled WGS sequence"/>
</dbReference>
<keyword evidence="1" id="KW-0175">Coiled coil</keyword>
<feature type="coiled-coil region" evidence="1">
    <location>
        <begin position="76"/>
        <end position="103"/>
    </location>
</feature>
<keyword evidence="4" id="KW-1185">Reference proteome</keyword>
<protein>
    <submittedName>
        <fullName evidence="3">Uncharacterized protein</fullName>
    </submittedName>
</protein>
<evidence type="ECO:0000256" key="2">
    <source>
        <dbReference type="SAM" id="MobiDB-lite"/>
    </source>
</evidence>